<keyword evidence="7" id="KW-0472">Membrane</keyword>
<dbReference type="RefSeq" id="WP_246975757.1">
    <property type="nucleotide sequence ID" value="NZ_CP095398.1"/>
</dbReference>
<evidence type="ECO:0000256" key="3">
    <source>
        <dbReference type="ARBA" id="ARBA00022475"/>
    </source>
</evidence>
<evidence type="ECO:0000256" key="6">
    <source>
        <dbReference type="ARBA" id="ARBA00022967"/>
    </source>
</evidence>
<gene>
    <name evidence="10" type="ORF">ACFOZ7_12275</name>
</gene>
<sequence length="311" mass="34271">MTTPSPAITVENLVKQFDGLTAVDGISFQIEEGEVFGFLGPNGAGKSTTIRMLTGILRPDAGTARITGWDIRADTEVAKSEIGIVPEQFNAYPDLTAWKNLMLVGELYSVPRQTRKSRGTELLRSFGLFERRHTTTAEFSKGMKQRLMLTMALLHDPAVLFLDEPITGLDVESQQLIRERITELNREGKTVFLTTHNIGEADRLCDRVAIINRGEIAAIDAPEALKQTIERTRAVEVSFAEELEREVLAGLSAVEETEKRGDTFRLATPDPDAVVKAVANVAQEEDLTLRSLRTLGPSLEDAFTALTEGTR</sequence>
<reference evidence="10 11" key="1">
    <citation type="journal article" date="2014" name="Int. J. Syst. Evol. Microbiol.">
        <title>Complete genome sequence of Corynebacterium casei LMG S-19264T (=DSM 44701T), isolated from a smear-ripened cheese.</title>
        <authorList>
            <consortium name="US DOE Joint Genome Institute (JGI-PGF)"/>
            <person name="Walter F."/>
            <person name="Albersmeier A."/>
            <person name="Kalinowski J."/>
            <person name="Ruckert C."/>
        </authorList>
    </citation>
    <scope>NUCLEOTIDE SEQUENCE [LARGE SCALE GENOMIC DNA]</scope>
    <source>
        <strain evidence="10 11">IBRC-M 10912</strain>
    </source>
</reference>
<accession>A0ABD5P0C1</accession>
<dbReference type="NCBIfam" id="TIGR01188">
    <property type="entry name" value="drrA"/>
    <property type="match status" value="1"/>
</dbReference>
<evidence type="ECO:0000313" key="11">
    <source>
        <dbReference type="Proteomes" id="UP001595821"/>
    </source>
</evidence>
<dbReference type="InterPro" id="IPR050763">
    <property type="entry name" value="ABC_transporter_ATP-binding"/>
</dbReference>
<evidence type="ECO:0000256" key="2">
    <source>
        <dbReference type="ARBA" id="ARBA00022448"/>
    </source>
</evidence>
<evidence type="ECO:0000256" key="7">
    <source>
        <dbReference type="ARBA" id="ARBA00023136"/>
    </source>
</evidence>
<dbReference type="SMART" id="SM00382">
    <property type="entry name" value="AAA"/>
    <property type="match status" value="1"/>
</dbReference>
<evidence type="ECO:0000256" key="8">
    <source>
        <dbReference type="ARBA" id="ARBA00049985"/>
    </source>
</evidence>
<dbReference type="InterPro" id="IPR027417">
    <property type="entry name" value="P-loop_NTPase"/>
</dbReference>
<dbReference type="FunFam" id="3.40.50.300:FF:000589">
    <property type="entry name" value="ABC transporter, ATP-binding subunit"/>
    <property type="match status" value="1"/>
</dbReference>
<evidence type="ECO:0000313" key="10">
    <source>
        <dbReference type="EMBL" id="MFC4247731.1"/>
    </source>
</evidence>
<protein>
    <submittedName>
        <fullName evidence="10">ABC transporter ATP-binding protein</fullName>
    </submittedName>
</protein>
<dbReference type="PANTHER" id="PTHR42711:SF5">
    <property type="entry name" value="ABC TRANSPORTER ATP-BINDING PROTEIN NATA"/>
    <property type="match status" value="1"/>
</dbReference>
<keyword evidence="6" id="KW-1278">Translocase</keyword>
<dbReference type="PANTHER" id="PTHR42711">
    <property type="entry name" value="ABC TRANSPORTER ATP-BINDING PROTEIN"/>
    <property type="match status" value="1"/>
</dbReference>
<dbReference type="PROSITE" id="PS50893">
    <property type="entry name" value="ABC_TRANSPORTER_2"/>
    <property type="match status" value="1"/>
</dbReference>
<comment type="similarity">
    <text evidence="8">Belongs to the ABC transporter superfamily. Drug exporter-1 (DrugE1) (TC 3.A.1.105) family.</text>
</comment>
<evidence type="ECO:0000256" key="4">
    <source>
        <dbReference type="ARBA" id="ARBA00022741"/>
    </source>
</evidence>
<dbReference type="GO" id="GO:0005886">
    <property type="term" value="C:plasma membrane"/>
    <property type="evidence" value="ECO:0007669"/>
    <property type="project" value="UniProtKB-SubCell"/>
</dbReference>
<dbReference type="GeneID" id="71855807"/>
<keyword evidence="5 10" id="KW-0067">ATP-binding</keyword>
<keyword evidence="4" id="KW-0547">Nucleotide-binding</keyword>
<dbReference type="InterPro" id="IPR003439">
    <property type="entry name" value="ABC_transporter-like_ATP-bd"/>
</dbReference>
<evidence type="ECO:0000256" key="1">
    <source>
        <dbReference type="ARBA" id="ARBA00004236"/>
    </source>
</evidence>
<dbReference type="GO" id="GO:0005524">
    <property type="term" value="F:ATP binding"/>
    <property type="evidence" value="ECO:0007669"/>
    <property type="project" value="UniProtKB-KW"/>
</dbReference>
<evidence type="ECO:0000259" key="9">
    <source>
        <dbReference type="PROSITE" id="PS50893"/>
    </source>
</evidence>
<dbReference type="InterPro" id="IPR003593">
    <property type="entry name" value="AAA+_ATPase"/>
</dbReference>
<dbReference type="Pfam" id="PF00005">
    <property type="entry name" value="ABC_tran"/>
    <property type="match status" value="1"/>
</dbReference>
<dbReference type="InterPro" id="IPR005894">
    <property type="entry name" value="DrrA"/>
</dbReference>
<proteinExistence type="inferred from homology"/>
<comment type="subcellular location">
    <subcellularLocation>
        <location evidence="1">Cell membrane</location>
    </subcellularLocation>
</comment>
<dbReference type="Proteomes" id="UP001595821">
    <property type="component" value="Unassembled WGS sequence"/>
</dbReference>
<evidence type="ECO:0000256" key="5">
    <source>
        <dbReference type="ARBA" id="ARBA00022840"/>
    </source>
</evidence>
<dbReference type="SUPFAM" id="SSF52540">
    <property type="entry name" value="P-loop containing nucleoside triphosphate hydrolases"/>
    <property type="match status" value="1"/>
</dbReference>
<keyword evidence="3" id="KW-1003">Cell membrane</keyword>
<keyword evidence="2" id="KW-0813">Transport</keyword>
<comment type="caution">
    <text evidence="10">The sequence shown here is derived from an EMBL/GenBank/DDBJ whole genome shotgun (WGS) entry which is preliminary data.</text>
</comment>
<feature type="domain" description="ABC transporter" evidence="9">
    <location>
        <begin position="8"/>
        <end position="238"/>
    </location>
</feature>
<dbReference type="AlphaFoldDB" id="A0ABD5P0C1"/>
<name>A0ABD5P0C1_9EURY</name>
<dbReference type="EMBL" id="JBHSDJ010000093">
    <property type="protein sequence ID" value="MFC4247731.1"/>
    <property type="molecule type" value="Genomic_DNA"/>
</dbReference>
<organism evidence="10 11">
    <name type="scientific">Natribaculum luteum</name>
    <dbReference type="NCBI Taxonomy" id="1586232"/>
    <lineage>
        <taxon>Archaea</taxon>
        <taxon>Methanobacteriati</taxon>
        <taxon>Methanobacteriota</taxon>
        <taxon>Stenosarchaea group</taxon>
        <taxon>Halobacteria</taxon>
        <taxon>Halobacteriales</taxon>
        <taxon>Natrialbaceae</taxon>
        <taxon>Natribaculum</taxon>
    </lineage>
</organism>
<dbReference type="Gene3D" id="3.40.50.300">
    <property type="entry name" value="P-loop containing nucleotide triphosphate hydrolases"/>
    <property type="match status" value="1"/>
</dbReference>